<proteinExistence type="predicted"/>
<dbReference type="RefSeq" id="WP_072714887.1">
    <property type="nucleotide sequence ID" value="NZ_FRAU01000002.1"/>
</dbReference>
<dbReference type="STRING" id="633813.SAMN04488087_1038"/>
<organism evidence="1 2">
    <name type="scientific">Rhodothermus profundi</name>
    <dbReference type="NCBI Taxonomy" id="633813"/>
    <lineage>
        <taxon>Bacteria</taxon>
        <taxon>Pseudomonadati</taxon>
        <taxon>Rhodothermota</taxon>
        <taxon>Rhodothermia</taxon>
        <taxon>Rhodothermales</taxon>
        <taxon>Rhodothermaceae</taxon>
        <taxon>Rhodothermus</taxon>
    </lineage>
</organism>
<name>A0A1M6S1Y0_9BACT</name>
<evidence type="ECO:0000313" key="1">
    <source>
        <dbReference type="EMBL" id="SHK38547.1"/>
    </source>
</evidence>
<gene>
    <name evidence="1" type="ORF">SAMN04488087_1038</name>
</gene>
<reference evidence="2" key="1">
    <citation type="submission" date="2016-11" db="EMBL/GenBank/DDBJ databases">
        <authorList>
            <person name="Varghese N."/>
            <person name="Submissions S."/>
        </authorList>
    </citation>
    <scope>NUCLEOTIDE SEQUENCE [LARGE SCALE GENOMIC DNA]</scope>
    <source>
        <strain evidence="2">DSM 22212</strain>
    </source>
</reference>
<accession>A0A1M6S1Y0</accession>
<sequence>MRIAWLLVVVMLWGCSLLGVSNQEHPICRKLELVVPPEGHGPYAFICLDGQPWRPDSVLGTLDYILESGERVHYLVLFFTLRDPTPALPFYEAVLSLSLYEKPLQTNTTYYLFNSNPYLRKLVANGTYTKEVLGEMGRFRETEGDVFLAAYWIAREDSLRSWVRFSRIDTVQTEPFLLVFYEGAFEVVLSPFSRDPAWSRYPDAKLHFQGRFRVPAVTWDYLHRCWRERNCLRVGLRTL</sequence>
<dbReference type="AlphaFoldDB" id="A0A1M6S1Y0"/>
<dbReference type="EMBL" id="FRAU01000002">
    <property type="protein sequence ID" value="SHK38547.1"/>
    <property type="molecule type" value="Genomic_DNA"/>
</dbReference>
<dbReference type="OrthoDB" id="1510836at2"/>
<keyword evidence="2" id="KW-1185">Reference proteome</keyword>
<dbReference type="Proteomes" id="UP000185812">
    <property type="component" value="Unassembled WGS sequence"/>
</dbReference>
<protein>
    <submittedName>
        <fullName evidence="1">Uncharacterized protein</fullName>
    </submittedName>
</protein>
<evidence type="ECO:0000313" key="2">
    <source>
        <dbReference type="Proteomes" id="UP000185812"/>
    </source>
</evidence>